<evidence type="ECO:0000256" key="1">
    <source>
        <dbReference type="SAM" id="Phobius"/>
    </source>
</evidence>
<accession>A0ABQ3M747</accession>
<dbReference type="Proteomes" id="UP000635387">
    <property type="component" value="Unassembled WGS sequence"/>
</dbReference>
<gene>
    <name evidence="2" type="ORF">GCM10017790_76600</name>
</gene>
<keyword evidence="3" id="KW-1185">Reference proteome</keyword>
<organism evidence="2 3">
    <name type="scientific">Amycolatopsis oliviviridis</name>
    <dbReference type="NCBI Taxonomy" id="1471590"/>
    <lineage>
        <taxon>Bacteria</taxon>
        <taxon>Bacillati</taxon>
        <taxon>Actinomycetota</taxon>
        <taxon>Actinomycetes</taxon>
        <taxon>Pseudonocardiales</taxon>
        <taxon>Pseudonocardiaceae</taxon>
        <taxon>Amycolatopsis</taxon>
    </lineage>
</organism>
<proteinExistence type="predicted"/>
<dbReference type="EMBL" id="BNAY01000012">
    <property type="protein sequence ID" value="GHH35349.1"/>
    <property type="molecule type" value="Genomic_DNA"/>
</dbReference>
<keyword evidence="1" id="KW-1133">Transmembrane helix</keyword>
<evidence type="ECO:0000313" key="2">
    <source>
        <dbReference type="EMBL" id="GHH35349.1"/>
    </source>
</evidence>
<comment type="caution">
    <text evidence="2">The sequence shown here is derived from an EMBL/GenBank/DDBJ whole genome shotgun (WGS) entry which is preliminary data.</text>
</comment>
<dbReference type="RefSeq" id="WP_191259312.1">
    <property type="nucleotide sequence ID" value="NZ_BNAY01000012.1"/>
</dbReference>
<evidence type="ECO:0000313" key="3">
    <source>
        <dbReference type="Proteomes" id="UP000635387"/>
    </source>
</evidence>
<sequence>MDAVIRHPLVILLISAIVTGLLVPSVTRRWQDHQKALDIKAVLLRQLSEHITRVITFCWFRELGQKPDLNVDDRAGFDWRYGEWTVTSQVLQAQLEIYFRRSPDVARHWSEYSQMLRDFYDLTWDKTGRGDLLSKLEKRFDGNEIWTIEVRTWRGPSQIHIDRRPDLTVAWSDFQNPEDAPSFMRTEFWRLKQAMEAPRFPLAQAILKAPIESLR</sequence>
<feature type="transmembrane region" description="Helical" evidence="1">
    <location>
        <begin position="6"/>
        <end position="26"/>
    </location>
</feature>
<keyword evidence="1" id="KW-0472">Membrane</keyword>
<keyword evidence="1" id="KW-0812">Transmembrane</keyword>
<reference evidence="3" key="1">
    <citation type="journal article" date="2019" name="Int. J. Syst. Evol. Microbiol.">
        <title>The Global Catalogue of Microorganisms (GCM) 10K type strain sequencing project: providing services to taxonomists for standard genome sequencing and annotation.</title>
        <authorList>
            <consortium name="The Broad Institute Genomics Platform"/>
            <consortium name="The Broad Institute Genome Sequencing Center for Infectious Disease"/>
            <person name="Wu L."/>
            <person name="Ma J."/>
        </authorList>
    </citation>
    <scope>NUCLEOTIDE SEQUENCE [LARGE SCALE GENOMIC DNA]</scope>
    <source>
        <strain evidence="3">CGMCC 4.7683</strain>
    </source>
</reference>
<protein>
    <submittedName>
        <fullName evidence="2">Uncharacterized protein</fullName>
    </submittedName>
</protein>
<name>A0ABQ3M747_9PSEU</name>